<comment type="subcellular location">
    <subcellularLocation>
        <location evidence="17">Cell membrane</location>
    </subcellularLocation>
    <subcellularLocation>
        <location evidence="1">Endomembrane system</location>
        <topology evidence="1">Multi-pass membrane protein</topology>
    </subcellularLocation>
</comment>
<accession>A0ABU3RPD0</accession>
<evidence type="ECO:0000256" key="12">
    <source>
        <dbReference type="ARBA" id="ARBA00022989"/>
    </source>
</evidence>
<dbReference type="SFLD" id="SFLDF00027">
    <property type="entry name" value="p-type_atpase"/>
    <property type="match status" value="1"/>
</dbReference>
<feature type="transmembrane region" description="Helical" evidence="17">
    <location>
        <begin position="345"/>
        <end position="368"/>
    </location>
</feature>
<evidence type="ECO:0000313" key="20">
    <source>
        <dbReference type="Proteomes" id="UP001260980"/>
    </source>
</evidence>
<evidence type="ECO:0000256" key="14">
    <source>
        <dbReference type="ARBA" id="ARBA00023065"/>
    </source>
</evidence>
<keyword evidence="13" id="KW-0186">Copper</keyword>
<dbReference type="EC" id="7.2.2.8" evidence="3"/>
<dbReference type="EMBL" id="JAWCUD010000017">
    <property type="protein sequence ID" value="MDU0205951.1"/>
    <property type="molecule type" value="Genomic_DNA"/>
</dbReference>
<evidence type="ECO:0000256" key="13">
    <source>
        <dbReference type="ARBA" id="ARBA00023008"/>
    </source>
</evidence>
<evidence type="ECO:0000256" key="10">
    <source>
        <dbReference type="ARBA" id="ARBA00022840"/>
    </source>
</evidence>
<dbReference type="PRINTS" id="PR00943">
    <property type="entry name" value="CUATPASE"/>
</dbReference>
<comment type="caution">
    <text evidence="19">The sequence shown here is derived from an EMBL/GenBank/DDBJ whole genome shotgun (WGS) entry which is preliminary data.</text>
</comment>
<proteinExistence type="inferred from homology"/>
<keyword evidence="9" id="KW-0187">Copper transport</keyword>
<dbReference type="InterPro" id="IPR036412">
    <property type="entry name" value="HAD-like_sf"/>
</dbReference>
<dbReference type="SFLD" id="SFLDS00003">
    <property type="entry name" value="Haloacid_Dehalogenase"/>
    <property type="match status" value="1"/>
</dbReference>
<feature type="domain" description="HMA" evidence="18">
    <location>
        <begin position="8"/>
        <end position="74"/>
    </location>
</feature>
<comment type="similarity">
    <text evidence="2 17">Belongs to the cation transport ATPase (P-type) (TC 3.A.3) family. Type IB subfamily.</text>
</comment>
<dbReference type="InterPro" id="IPR006121">
    <property type="entry name" value="HMA_dom"/>
</dbReference>
<dbReference type="PANTHER" id="PTHR43520">
    <property type="entry name" value="ATP7, ISOFORM B"/>
    <property type="match status" value="1"/>
</dbReference>
<evidence type="ECO:0000256" key="11">
    <source>
        <dbReference type="ARBA" id="ARBA00022967"/>
    </source>
</evidence>
<dbReference type="Gene3D" id="3.30.70.100">
    <property type="match status" value="1"/>
</dbReference>
<dbReference type="CDD" id="cd02094">
    <property type="entry name" value="P-type_ATPase_Cu-like"/>
    <property type="match status" value="1"/>
</dbReference>
<evidence type="ECO:0000313" key="19">
    <source>
        <dbReference type="EMBL" id="MDU0205951.1"/>
    </source>
</evidence>
<keyword evidence="7 17" id="KW-0479">Metal-binding</keyword>
<evidence type="ECO:0000256" key="7">
    <source>
        <dbReference type="ARBA" id="ARBA00022723"/>
    </source>
</evidence>
<dbReference type="InterPro" id="IPR023299">
    <property type="entry name" value="ATPase_P-typ_cyto_dom_N"/>
</dbReference>
<feature type="transmembrane region" description="Helical" evidence="17">
    <location>
        <begin position="127"/>
        <end position="149"/>
    </location>
</feature>
<dbReference type="InterPro" id="IPR023298">
    <property type="entry name" value="ATPase_P-typ_TM_dom_sf"/>
</dbReference>
<dbReference type="PRINTS" id="PR00119">
    <property type="entry name" value="CATATPASE"/>
</dbReference>
<dbReference type="PANTHER" id="PTHR43520:SF8">
    <property type="entry name" value="P-TYPE CU(+) TRANSPORTER"/>
    <property type="match status" value="1"/>
</dbReference>
<keyword evidence="15 17" id="KW-0472">Membrane</keyword>
<feature type="transmembrane region" description="Helical" evidence="17">
    <location>
        <begin position="380"/>
        <end position="402"/>
    </location>
</feature>
<keyword evidence="11" id="KW-1278">Translocase</keyword>
<evidence type="ECO:0000256" key="5">
    <source>
        <dbReference type="ARBA" id="ARBA00022553"/>
    </source>
</evidence>
<keyword evidence="14" id="KW-0406">Ion transport</keyword>
<dbReference type="PROSITE" id="PS01047">
    <property type="entry name" value="HMA_1"/>
    <property type="match status" value="1"/>
</dbReference>
<dbReference type="NCBIfam" id="TIGR01511">
    <property type="entry name" value="ATPase-IB1_Cu"/>
    <property type="match status" value="1"/>
</dbReference>
<dbReference type="SUPFAM" id="SSF81653">
    <property type="entry name" value="Calcium ATPase, transduction domain A"/>
    <property type="match status" value="1"/>
</dbReference>
<evidence type="ECO:0000256" key="4">
    <source>
        <dbReference type="ARBA" id="ARBA00022448"/>
    </source>
</evidence>
<feature type="transmembrane region" description="Helical" evidence="17">
    <location>
        <begin position="161"/>
        <end position="179"/>
    </location>
</feature>
<keyword evidence="6 17" id="KW-0812">Transmembrane</keyword>
<evidence type="ECO:0000256" key="17">
    <source>
        <dbReference type="RuleBase" id="RU362081"/>
    </source>
</evidence>
<dbReference type="PROSITE" id="PS00154">
    <property type="entry name" value="ATPASE_E1_E2"/>
    <property type="match status" value="1"/>
</dbReference>
<reference evidence="19 20" key="1">
    <citation type="submission" date="2023-10" db="EMBL/GenBank/DDBJ databases">
        <title>Paenibacillus strain PFR10 Genome sequencing and assembly.</title>
        <authorList>
            <person name="Kim I."/>
        </authorList>
    </citation>
    <scope>NUCLEOTIDE SEQUENCE [LARGE SCALE GENOMIC DNA]</scope>
    <source>
        <strain evidence="19 20">PFR10</strain>
    </source>
</reference>
<keyword evidence="5" id="KW-0597">Phosphoprotein</keyword>
<dbReference type="InterPro" id="IPR036163">
    <property type="entry name" value="HMA_dom_sf"/>
</dbReference>
<keyword evidence="17" id="KW-1003">Cell membrane</keyword>
<evidence type="ECO:0000256" key="9">
    <source>
        <dbReference type="ARBA" id="ARBA00022796"/>
    </source>
</evidence>
<evidence type="ECO:0000256" key="3">
    <source>
        <dbReference type="ARBA" id="ARBA00012517"/>
    </source>
</evidence>
<dbReference type="Gene3D" id="3.40.50.1000">
    <property type="entry name" value="HAD superfamily/HAD-like"/>
    <property type="match status" value="1"/>
</dbReference>
<organism evidence="19 20">
    <name type="scientific">Paenibacillus violae</name>
    <dbReference type="NCBI Taxonomy" id="3077234"/>
    <lineage>
        <taxon>Bacteria</taxon>
        <taxon>Bacillati</taxon>
        <taxon>Bacillota</taxon>
        <taxon>Bacilli</taxon>
        <taxon>Bacillales</taxon>
        <taxon>Paenibacillaceae</taxon>
        <taxon>Paenibacillus</taxon>
    </lineage>
</organism>
<gene>
    <name evidence="19" type="ORF">RQP52_33260</name>
</gene>
<dbReference type="SUPFAM" id="SSF81665">
    <property type="entry name" value="Calcium ATPase, transmembrane domain M"/>
    <property type="match status" value="1"/>
</dbReference>
<dbReference type="InterPro" id="IPR044492">
    <property type="entry name" value="P_typ_ATPase_HD_dom"/>
</dbReference>
<dbReference type="InterPro" id="IPR023214">
    <property type="entry name" value="HAD_sf"/>
</dbReference>
<keyword evidence="12 17" id="KW-1133">Transmembrane helix</keyword>
<dbReference type="NCBIfam" id="TIGR01525">
    <property type="entry name" value="ATPase-IB_hvy"/>
    <property type="match status" value="1"/>
</dbReference>
<dbReference type="InterPro" id="IPR008250">
    <property type="entry name" value="ATPase_P-typ_transduc_dom_A_sf"/>
</dbReference>
<evidence type="ECO:0000256" key="1">
    <source>
        <dbReference type="ARBA" id="ARBA00004127"/>
    </source>
</evidence>
<protein>
    <recommendedName>
        <fullName evidence="3">P-type Cu(+) transporter</fullName>
        <ecNumber evidence="3">7.2.2.8</ecNumber>
    </recommendedName>
</protein>
<dbReference type="NCBIfam" id="TIGR01494">
    <property type="entry name" value="ATPase_P-type"/>
    <property type="match status" value="1"/>
</dbReference>
<keyword evidence="20" id="KW-1185">Reference proteome</keyword>
<feature type="transmembrane region" description="Helical" evidence="17">
    <location>
        <begin position="85"/>
        <end position="107"/>
    </location>
</feature>
<dbReference type="SUPFAM" id="SSF55008">
    <property type="entry name" value="HMA, heavy metal-associated domain"/>
    <property type="match status" value="1"/>
</dbReference>
<dbReference type="InterPro" id="IPR017969">
    <property type="entry name" value="Heavy-metal-associated_CS"/>
</dbReference>
<name>A0ABU3RPD0_9BACL</name>
<comment type="catalytic activity">
    <reaction evidence="16">
        <text>Cu(+)(in) + ATP + H2O = Cu(+)(out) + ADP + phosphate + H(+)</text>
        <dbReference type="Rhea" id="RHEA:25792"/>
        <dbReference type="ChEBI" id="CHEBI:15377"/>
        <dbReference type="ChEBI" id="CHEBI:15378"/>
        <dbReference type="ChEBI" id="CHEBI:30616"/>
        <dbReference type="ChEBI" id="CHEBI:43474"/>
        <dbReference type="ChEBI" id="CHEBI:49552"/>
        <dbReference type="ChEBI" id="CHEBI:456216"/>
        <dbReference type="EC" id="7.2.2.8"/>
    </reaction>
</comment>
<dbReference type="InterPro" id="IPR027256">
    <property type="entry name" value="P-typ_ATPase_IB"/>
</dbReference>
<dbReference type="PROSITE" id="PS50846">
    <property type="entry name" value="HMA_2"/>
    <property type="match status" value="1"/>
</dbReference>
<evidence type="ECO:0000256" key="16">
    <source>
        <dbReference type="ARBA" id="ARBA00049289"/>
    </source>
</evidence>
<dbReference type="InterPro" id="IPR001757">
    <property type="entry name" value="P_typ_ATPase"/>
</dbReference>
<keyword evidence="4" id="KW-0813">Transport</keyword>
<dbReference type="Pfam" id="PF00702">
    <property type="entry name" value="Hydrolase"/>
    <property type="match status" value="1"/>
</dbReference>
<evidence type="ECO:0000256" key="15">
    <source>
        <dbReference type="ARBA" id="ARBA00023136"/>
    </source>
</evidence>
<feature type="transmembrane region" description="Helical" evidence="17">
    <location>
        <begin position="688"/>
        <end position="712"/>
    </location>
</feature>
<evidence type="ECO:0000256" key="2">
    <source>
        <dbReference type="ARBA" id="ARBA00006024"/>
    </source>
</evidence>
<dbReference type="RefSeq" id="WP_315955819.1">
    <property type="nucleotide sequence ID" value="NZ_JAWCUD010000017.1"/>
</dbReference>
<keyword evidence="10 17" id="KW-0067">ATP-binding</keyword>
<dbReference type="SUPFAM" id="SSF56784">
    <property type="entry name" value="HAD-like"/>
    <property type="match status" value="1"/>
</dbReference>
<dbReference type="Proteomes" id="UP001260980">
    <property type="component" value="Unassembled WGS sequence"/>
</dbReference>
<feature type="transmembrane region" description="Helical" evidence="17">
    <location>
        <begin position="191"/>
        <end position="210"/>
    </location>
</feature>
<dbReference type="InterPro" id="IPR018303">
    <property type="entry name" value="ATPase_P-typ_P_site"/>
</dbReference>
<dbReference type="SFLD" id="SFLDG00002">
    <property type="entry name" value="C1.7:_P-type_atpase_like"/>
    <property type="match status" value="1"/>
</dbReference>
<dbReference type="InterPro" id="IPR059000">
    <property type="entry name" value="ATPase_P-type_domA"/>
</dbReference>
<evidence type="ECO:0000256" key="8">
    <source>
        <dbReference type="ARBA" id="ARBA00022741"/>
    </source>
</evidence>
<sequence>MNEQVTFQKINLQIEGMTCAACSARIEKVIGKMAGVHEIAVNLPMGSAALVLDAGTELKGEIIERIEKLGYSARSFEEASDSQQAIFGLGAKLVISALLTLPLLWAMVRHYTMTSSIWIPDLFLEPWFQWLLATPVQFAIGAPFYFNAWKAIKNKSANMDVLIVLSTTCAYLYSHYMTIHMLRSGGADPHAVYFETSAMIITAVLLGKWLEASAKERSMKTIHRLRRLSPQTVTIIRNERQSEVISIKDVNIGDMLLILPGEIVPADGRVIRGRSAVDEAFITGESVPVEKRQYDCLIGGSVIRDEAITMQVTALGSQTALGKMIHLMEEAQGSKAEIGRYVDRIAAVFVPAVLVLALLTLCIWSLWLTPGDIKEALFKAIAVLVIACPCALGLATPTSILVGTSRALESGILFKEGKYVEQLQQIDIILMDKTGTLTHGTPRVTDVITDPGQEHRLLRMLAAAENGIEHPYAKAIMKEAARRGLQVKETSSSQAITGLGVKARVDEHEILIGSKAFMNQAEISIQRFTHVTEQLEREGKTMLFAAVDGVPAGVIALMDTLKASTPQALRRLKKMGIVVAMVTGDHRKTAKAIAERAGITTIYSEMLPQDKVHLVRSLQQKGRRVAMVGDGVNDAPALAAADIGIAVGTGSEIAKDAADVNLLHSDLGGVADAVVMSRKIMRNIRQNLIFALMYNVLAIPLAFMGLLTPWIAGTAMALSSVSVVTNASRLQKASWRN</sequence>
<keyword evidence="8 17" id="KW-0547">Nucleotide-binding</keyword>
<dbReference type="CDD" id="cd00371">
    <property type="entry name" value="HMA"/>
    <property type="match status" value="1"/>
</dbReference>
<dbReference type="Gene3D" id="2.70.150.10">
    <property type="entry name" value="Calcium-transporting ATPase, cytoplasmic transduction domain A"/>
    <property type="match status" value="1"/>
</dbReference>
<dbReference type="Pfam" id="PF00122">
    <property type="entry name" value="E1-E2_ATPase"/>
    <property type="match status" value="1"/>
</dbReference>
<dbReference type="Pfam" id="PF00403">
    <property type="entry name" value="HMA"/>
    <property type="match status" value="1"/>
</dbReference>
<evidence type="ECO:0000259" key="18">
    <source>
        <dbReference type="PROSITE" id="PS50846"/>
    </source>
</evidence>
<evidence type="ECO:0000256" key="6">
    <source>
        <dbReference type="ARBA" id="ARBA00022692"/>
    </source>
</evidence>
<dbReference type="Gene3D" id="3.40.1110.10">
    <property type="entry name" value="Calcium-transporting ATPase, cytoplasmic domain N"/>
    <property type="match status" value="1"/>
</dbReference>